<evidence type="ECO:0000313" key="2">
    <source>
        <dbReference type="EMBL" id="KEC54940.1"/>
    </source>
</evidence>
<dbReference type="OrthoDB" id="7678210at2"/>
<evidence type="ECO:0008006" key="4">
    <source>
        <dbReference type="Google" id="ProtNLM"/>
    </source>
</evidence>
<dbReference type="RefSeq" id="WP_035006509.1">
    <property type="nucleotide sequence ID" value="NZ_KL407337.1"/>
</dbReference>
<evidence type="ECO:0000256" key="1">
    <source>
        <dbReference type="SAM" id="Coils"/>
    </source>
</evidence>
<reference evidence="2 3" key="1">
    <citation type="submission" date="2012-04" db="EMBL/GenBank/DDBJ databases">
        <title>The Genome Sequence of Bartonella rochalimae BMGH.</title>
        <authorList>
            <consortium name="The Broad Institute Genome Sequencing Platform"/>
            <consortium name="The Broad Institute Genome Sequencing Center for Infectious Disease"/>
            <person name="Feldgarden M."/>
            <person name="Kirby J."/>
            <person name="Kosoy M."/>
            <person name="Birtles R."/>
            <person name="Probert W.S."/>
            <person name="Chiaraviglio L."/>
            <person name="Walker B."/>
            <person name="Young S.K."/>
            <person name="Zeng Q."/>
            <person name="Gargeya S."/>
            <person name="Fitzgerald M."/>
            <person name="Haas B."/>
            <person name="Abouelleil A."/>
            <person name="Alvarado L."/>
            <person name="Arachchi H.M."/>
            <person name="Berlin A.M."/>
            <person name="Chapman S.B."/>
            <person name="Goldberg J."/>
            <person name="Griggs A."/>
            <person name="Gujja S."/>
            <person name="Hansen M."/>
            <person name="Howarth C."/>
            <person name="Imamovic A."/>
            <person name="Larimer J."/>
            <person name="McCowen C."/>
            <person name="Montmayeur A."/>
            <person name="Murphy C."/>
            <person name="Neiman D."/>
            <person name="Pearson M."/>
            <person name="Priest M."/>
            <person name="Roberts A."/>
            <person name="Saif S."/>
            <person name="Shea T."/>
            <person name="Sisk P."/>
            <person name="Sykes S."/>
            <person name="Wortman J."/>
            <person name="Nusbaum C."/>
            <person name="Birren B."/>
        </authorList>
    </citation>
    <scope>NUCLEOTIDE SEQUENCE [LARGE SCALE GENOMIC DNA]</scope>
    <source>
        <strain evidence="2 3">ATCC BAA-1498</strain>
    </source>
</reference>
<accession>A0A067W4V5</accession>
<organism evidence="2 3">
    <name type="scientific">Bartonella rochalimae ATCC BAA-1498</name>
    <dbReference type="NCBI Taxonomy" id="685782"/>
    <lineage>
        <taxon>Bacteria</taxon>
        <taxon>Pseudomonadati</taxon>
        <taxon>Pseudomonadota</taxon>
        <taxon>Alphaproteobacteria</taxon>
        <taxon>Hyphomicrobiales</taxon>
        <taxon>Bartonellaceae</taxon>
        <taxon>Bartonella</taxon>
    </lineage>
</organism>
<dbReference type="AlphaFoldDB" id="A0A067W4V5"/>
<dbReference type="HOGENOM" id="CLU_117986_1_0_5"/>
<feature type="coiled-coil region" evidence="1">
    <location>
        <begin position="156"/>
        <end position="183"/>
    </location>
</feature>
<comment type="caution">
    <text evidence="2">The sequence shown here is derived from an EMBL/GenBank/DDBJ whole genome shotgun (WGS) entry which is preliminary data.</text>
</comment>
<dbReference type="Proteomes" id="UP000027336">
    <property type="component" value="Unassembled WGS sequence"/>
</dbReference>
<gene>
    <name evidence="2" type="ORF">O99_00838</name>
</gene>
<keyword evidence="1" id="KW-0175">Coiled coil</keyword>
<dbReference type="Gene3D" id="3.30.160.150">
    <property type="entry name" value="Lipoprotein like domain"/>
    <property type="match status" value="1"/>
</dbReference>
<keyword evidence="3" id="KW-1185">Reference proteome</keyword>
<dbReference type="PATRIC" id="fig|685782.3.peg.863"/>
<protein>
    <recommendedName>
        <fullName evidence="4">LPS-assembly lipoprotein</fullName>
    </recommendedName>
</protein>
<dbReference type="eggNOG" id="COG5468">
    <property type="taxonomic scope" value="Bacteria"/>
</dbReference>
<sequence>MSLFNGLSVAIFSCLFAFLSGCTVEPLYRQVSQGSTSAISLLHGGTSEKISTGLSEKFAAIVIEEPSDHFSQMVRNHLLFLLYGHGGKPSVPLYQLSLQTSVFTRTSFEIDIDNDQEGDGRGHPSVGTIVSRASYLLKTMNNELIAKGAGTIRASFDRLRQEYATVQAEKNAQKRVAEELAERIFMLLAKDLAKNSSL</sequence>
<evidence type="ECO:0000313" key="3">
    <source>
        <dbReference type="Proteomes" id="UP000027336"/>
    </source>
</evidence>
<proteinExistence type="predicted"/>
<name>A0A067W4V5_9HYPH</name>
<dbReference type="EMBL" id="AHPK01000014">
    <property type="protein sequence ID" value="KEC54940.1"/>
    <property type="molecule type" value="Genomic_DNA"/>
</dbReference>